<keyword evidence="2" id="KW-0456">Lyase</keyword>
<dbReference type="AlphaFoldDB" id="A0A382IS80"/>
<keyword evidence="3" id="KW-0663">Pyridoxal phosphate</keyword>
<accession>A0A382IS80</accession>
<evidence type="ECO:0000256" key="3">
    <source>
        <dbReference type="ARBA" id="ARBA00022898"/>
    </source>
</evidence>
<dbReference type="InterPro" id="IPR010977">
    <property type="entry name" value="Aromatic_deC"/>
</dbReference>
<dbReference type="Pfam" id="PF00282">
    <property type="entry name" value="Pyridoxal_deC"/>
    <property type="match status" value="1"/>
</dbReference>
<dbReference type="GO" id="GO:0016831">
    <property type="term" value="F:carboxy-lyase activity"/>
    <property type="evidence" value="ECO:0007669"/>
    <property type="project" value="UniProtKB-KW"/>
</dbReference>
<dbReference type="SUPFAM" id="SSF53383">
    <property type="entry name" value="PLP-dependent transferases"/>
    <property type="match status" value="1"/>
</dbReference>
<sequence length="135" mass="15114">MKPKMDEITMSKENPLHMSSEEFRNTGYAVIDWIADYYENVDSYPVRSQVRPGDIRSNLPDKPPSEGESMETIINDIDKLIMPGITHWQSPNFYGYFPANSSGPAILADLISSGLGINGMLWVTSPACTELETHM</sequence>
<dbReference type="GO" id="GO:0019752">
    <property type="term" value="P:carboxylic acid metabolic process"/>
    <property type="evidence" value="ECO:0007669"/>
    <property type="project" value="InterPro"/>
</dbReference>
<dbReference type="GO" id="GO:0006520">
    <property type="term" value="P:amino acid metabolic process"/>
    <property type="evidence" value="ECO:0007669"/>
    <property type="project" value="InterPro"/>
</dbReference>
<dbReference type="PANTHER" id="PTHR11999:SF70">
    <property type="entry name" value="MIP05841P"/>
    <property type="match status" value="1"/>
</dbReference>
<gene>
    <name evidence="5" type="ORF">METZ01_LOCUS254946</name>
</gene>
<feature type="region of interest" description="Disordered" evidence="4">
    <location>
        <begin position="49"/>
        <end position="68"/>
    </location>
</feature>
<evidence type="ECO:0000256" key="2">
    <source>
        <dbReference type="ARBA" id="ARBA00022793"/>
    </source>
</evidence>
<dbReference type="GO" id="GO:0030170">
    <property type="term" value="F:pyridoxal phosphate binding"/>
    <property type="evidence" value="ECO:0007669"/>
    <property type="project" value="InterPro"/>
</dbReference>
<dbReference type="InterPro" id="IPR002129">
    <property type="entry name" value="PyrdxlP-dep_de-COase"/>
</dbReference>
<dbReference type="PRINTS" id="PR00800">
    <property type="entry name" value="YHDCRBOXLASE"/>
</dbReference>
<dbReference type="PANTHER" id="PTHR11999">
    <property type="entry name" value="GROUP II PYRIDOXAL-5-PHOSPHATE DECARBOXYLASE"/>
    <property type="match status" value="1"/>
</dbReference>
<keyword evidence="2" id="KW-0210">Decarboxylase</keyword>
<evidence type="ECO:0000313" key="5">
    <source>
        <dbReference type="EMBL" id="SVC02092.1"/>
    </source>
</evidence>
<protein>
    <recommendedName>
        <fullName evidence="6">Aspartate aminotransferase family protein</fullName>
    </recommendedName>
</protein>
<organism evidence="5">
    <name type="scientific">marine metagenome</name>
    <dbReference type="NCBI Taxonomy" id="408172"/>
    <lineage>
        <taxon>unclassified sequences</taxon>
        <taxon>metagenomes</taxon>
        <taxon>ecological metagenomes</taxon>
    </lineage>
</organism>
<name>A0A382IS80_9ZZZZ</name>
<proteinExistence type="predicted"/>
<dbReference type="InterPro" id="IPR015424">
    <property type="entry name" value="PyrdxlP-dep_Trfase"/>
</dbReference>
<comment type="cofactor">
    <cofactor evidence="1">
        <name>pyridoxal 5'-phosphate</name>
        <dbReference type="ChEBI" id="CHEBI:597326"/>
    </cofactor>
</comment>
<feature type="non-terminal residue" evidence="5">
    <location>
        <position position="135"/>
    </location>
</feature>
<evidence type="ECO:0000256" key="4">
    <source>
        <dbReference type="SAM" id="MobiDB-lite"/>
    </source>
</evidence>
<dbReference type="Gene3D" id="1.20.1340.10">
    <property type="entry name" value="dopa decarboxylase, N-terminal domain"/>
    <property type="match status" value="1"/>
</dbReference>
<evidence type="ECO:0008006" key="6">
    <source>
        <dbReference type="Google" id="ProtNLM"/>
    </source>
</evidence>
<dbReference type="GO" id="GO:0005737">
    <property type="term" value="C:cytoplasm"/>
    <property type="evidence" value="ECO:0007669"/>
    <property type="project" value="TreeGrafter"/>
</dbReference>
<evidence type="ECO:0000256" key="1">
    <source>
        <dbReference type="ARBA" id="ARBA00001933"/>
    </source>
</evidence>
<reference evidence="5" key="1">
    <citation type="submission" date="2018-05" db="EMBL/GenBank/DDBJ databases">
        <authorList>
            <person name="Lanie J.A."/>
            <person name="Ng W.-L."/>
            <person name="Kazmierczak K.M."/>
            <person name="Andrzejewski T.M."/>
            <person name="Davidsen T.M."/>
            <person name="Wayne K.J."/>
            <person name="Tettelin H."/>
            <person name="Glass J.I."/>
            <person name="Rusch D."/>
            <person name="Podicherti R."/>
            <person name="Tsui H.-C.T."/>
            <person name="Winkler M.E."/>
        </authorList>
    </citation>
    <scope>NUCLEOTIDE SEQUENCE</scope>
</reference>
<dbReference type="EMBL" id="UINC01069030">
    <property type="protein sequence ID" value="SVC02092.1"/>
    <property type="molecule type" value="Genomic_DNA"/>
</dbReference>